<keyword evidence="1" id="KW-0472">Membrane</keyword>
<keyword evidence="3" id="KW-1185">Reference proteome</keyword>
<keyword evidence="1" id="KW-1133">Transmembrane helix</keyword>
<dbReference type="EMBL" id="FOXQ01000026">
    <property type="protein sequence ID" value="SFQ55521.1"/>
    <property type="molecule type" value="Genomic_DNA"/>
</dbReference>
<reference evidence="2 3" key="1">
    <citation type="submission" date="2016-10" db="EMBL/GenBank/DDBJ databases">
        <authorList>
            <person name="de Groot N.N."/>
        </authorList>
    </citation>
    <scope>NUCLEOTIDE SEQUENCE [LARGE SCALE GENOMIC DNA]</scope>
    <source>
        <strain evidence="2 3">DSM 28286</strain>
    </source>
</reference>
<protein>
    <submittedName>
        <fullName evidence="2">Uncharacterized protein</fullName>
    </submittedName>
</protein>
<keyword evidence="1" id="KW-0812">Transmembrane</keyword>
<evidence type="ECO:0000313" key="3">
    <source>
        <dbReference type="Proteomes" id="UP000199031"/>
    </source>
</evidence>
<sequence>PTLTIQKSEKKGIDFQRKFFFVNAYYSVILVFYAIKTDVEHGIGKSGVDVFQLSDINQKNK</sequence>
<accession>A0A1I5ZGE3</accession>
<dbReference type="Proteomes" id="UP000199031">
    <property type="component" value="Unassembled WGS sequence"/>
</dbReference>
<feature type="transmembrane region" description="Helical" evidence="1">
    <location>
        <begin position="19"/>
        <end position="35"/>
    </location>
</feature>
<name>A0A1I5ZGE3_9BACT</name>
<proteinExistence type="predicted"/>
<evidence type="ECO:0000256" key="1">
    <source>
        <dbReference type="SAM" id="Phobius"/>
    </source>
</evidence>
<organism evidence="2 3">
    <name type="scientific">Parafilimonas terrae</name>
    <dbReference type="NCBI Taxonomy" id="1465490"/>
    <lineage>
        <taxon>Bacteria</taxon>
        <taxon>Pseudomonadati</taxon>
        <taxon>Bacteroidota</taxon>
        <taxon>Chitinophagia</taxon>
        <taxon>Chitinophagales</taxon>
        <taxon>Chitinophagaceae</taxon>
        <taxon>Parafilimonas</taxon>
    </lineage>
</organism>
<dbReference type="RefSeq" id="WP_218148600.1">
    <property type="nucleotide sequence ID" value="NZ_FOXQ01000026.1"/>
</dbReference>
<gene>
    <name evidence="2" type="ORF">SAMN05444277_1261</name>
</gene>
<evidence type="ECO:0000313" key="2">
    <source>
        <dbReference type="EMBL" id="SFQ55521.1"/>
    </source>
</evidence>
<dbReference type="AlphaFoldDB" id="A0A1I5ZGE3"/>
<feature type="non-terminal residue" evidence="2">
    <location>
        <position position="1"/>
    </location>
</feature>